<dbReference type="RefSeq" id="WP_068762138.1">
    <property type="nucleotide sequence ID" value="NZ_LXIE01000023.1"/>
</dbReference>
<reference evidence="2 3" key="1">
    <citation type="submission" date="2016-05" db="EMBL/GenBank/DDBJ databases">
        <title>Genome sequencing of Vitellibacter soesokkakensis RSSK-12.</title>
        <authorList>
            <person name="Thevarajoo S."/>
            <person name="Selvaratnam C."/>
            <person name="Goh K.M."/>
            <person name="Chan K.-G."/>
            <person name="Chong C.S."/>
        </authorList>
    </citation>
    <scope>NUCLEOTIDE SEQUENCE [LARGE SCALE GENOMIC DNA]</scope>
    <source>
        <strain evidence="2 3">RSSK-12</strain>
    </source>
</reference>
<keyword evidence="1" id="KW-0732">Signal</keyword>
<sequence>MMKNLKIIFGLITLPMVLLSFSNCGSAQDSSNKKAFNQNPPFKISEVYYQNWVAGVKEGGSGTNIYITFSEKNTDAVIQNIYFRNQILEAKGNINEPNQFVGYLKNDAQRDIVMDADPIKEAKNNPPKVFPFQLENNQAVIEYWFEGKKNYFKVSNITEKEMIPYPQANPNSHE</sequence>
<dbReference type="STRING" id="1385699.A7A78_04330"/>
<dbReference type="OrthoDB" id="1364277at2"/>
<comment type="caution">
    <text evidence="2">The sequence shown here is derived from an EMBL/GenBank/DDBJ whole genome shotgun (WGS) entry which is preliminary data.</text>
</comment>
<name>A0A1A9LCP3_9FLAO</name>
<keyword evidence="3" id="KW-1185">Reference proteome</keyword>
<dbReference type="Proteomes" id="UP000077552">
    <property type="component" value="Unassembled WGS sequence"/>
</dbReference>
<protein>
    <recommendedName>
        <fullName evidence="4">Lipoprotein</fullName>
    </recommendedName>
</protein>
<feature type="chain" id="PRO_5008392070" description="Lipoprotein" evidence="1">
    <location>
        <begin position="28"/>
        <end position="174"/>
    </location>
</feature>
<evidence type="ECO:0000313" key="3">
    <source>
        <dbReference type="Proteomes" id="UP000077552"/>
    </source>
</evidence>
<feature type="signal peptide" evidence="1">
    <location>
        <begin position="1"/>
        <end position="27"/>
    </location>
</feature>
<dbReference type="AlphaFoldDB" id="A0A1A9LCP3"/>
<evidence type="ECO:0000256" key="1">
    <source>
        <dbReference type="SAM" id="SignalP"/>
    </source>
</evidence>
<dbReference type="EMBL" id="LXIE01000023">
    <property type="protein sequence ID" value="OAD91048.1"/>
    <property type="molecule type" value="Genomic_DNA"/>
</dbReference>
<gene>
    <name evidence="2" type="ORF">A7A78_04330</name>
</gene>
<accession>A0A1A9LCP3</accession>
<proteinExistence type="predicted"/>
<organism evidence="2 3">
    <name type="scientific">Aequorivita soesokkakensis</name>
    <dbReference type="NCBI Taxonomy" id="1385699"/>
    <lineage>
        <taxon>Bacteria</taxon>
        <taxon>Pseudomonadati</taxon>
        <taxon>Bacteroidota</taxon>
        <taxon>Flavobacteriia</taxon>
        <taxon>Flavobacteriales</taxon>
        <taxon>Flavobacteriaceae</taxon>
        <taxon>Aequorivita</taxon>
    </lineage>
</organism>
<evidence type="ECO:0008006" key="4">
    <source>
        <dbReference type="Google" id="ProtNLM"/>
    </source>
</evidence>
<evidence type="ECO:0000313" key="2">
    <source>
        <dbReference type="EMBL" id="OAD91048.1"/>
    </source>
</evidence>